<evidence type="ECO:0000313" key="2">
    <source>
        <dbReference type="Proteomes" id="UP000011135"/>
    </source>
</evidence>
<keyword evidence="2" id="KW-1185">Reference proteome</keyword>
<sequence length="44" mass="4832">MGFYFCLPAGGLLINQNKNRNSRGEERMASKGKKMQIGLCAVAK</sequence>
<evidence type="ECO:0000313" key="1">
    <source>
        <dbReference type="EMBL" id="ELR68018.1"/>
    </source>
</evidence>
<protein>
    <submittedName>
        <fullName evidence="1">Uncharacterized protein</fullName>
    </submittedName>
</protein>
<proteinExistence type="predicted"/>
<name>L8JID7_9BACT</name>
<organism evidence="1 2">
    <name type="scientific">Fulvivirga imtechensis AK7</name>
    <dbReference type="NCBI Taxonomy" id="1237149"/>
    <lineage>
        <taxon>Bacteria</taxon>
        <taxon>Pseudomonadati</taxon>
        <taxon>Bacteroidota</taxon>
        <taxon>Cytophagia</taxon>
        <taxon>Cytophagales</taxon>
        <taxon>Fulvivirgaceae</taxon>
        <taxon>Fulvivirga</taxon>
    </lineage>
</organism>
<dbReference type="Proteomes" id="UP000011135">
    <property type="component" value="Unassembled WGS sequence"/>
</dbReference>
<comment type="caution">
    <text evidence="1">The sequence shown here is derived from an EMBL/GenBank/DDBJ whole genome shotgun (WGS) entry which is preliminary data.</text>
</comment>
<dbReference type="EMBL" id="AMZN01000173">
    <property type="protein sequence ID" value="ELR68018.1"/>
    <property type="molecule type" value="Genomic_DNA"/>
</dbReference>
<dbReference type="AlphaFoldDB" id="L8JID7"/>
<reference evidence="1 2" key="1">
    <citation type="submission" date="2012-12" db="EMBL/GenBank/DDBJ databases">
        <title>Genome assembly of Fulvivirga imtechensis AK7.</title>
        <authorList>
            <person name="Nupur N."/>
            <person name="Khatri I."/>
            <person name="Kumar R."/>
            <person name="Subramanian S."/>
            <person name="Pinnaka A."/>
        </authorList>
    </citation>
    <scope>NUCLEOTIDE SEQUENCE [LARGE SCALE GENOMIC DNA]</scope>
    <source>
        <strain evidence="1 2">AK7</strain>
    </source>
</reference>
<gene>
    <name evidence="1" type="ORF">C900_01262</name>
</gene>
<accession>L8JID7</accession>